<name>A0A8S5LVT4_9CAUD</name>
<proteinExistence type="predicted"/>
<accession>A0A8S5LVT4</accession>
<sequence length="124" mass="12886">MSLTNYGETYVLGLVKSAKTYYLGVLTALPTDSTDGTEVTGGAYARQVITFANPVSGDPSSMTNPAAIEFPMATAGWGTVVAWGVYDAATGGNLVWYGSLSTAKELSANDTIIVHAGDLKLTLD</sequence>
<dbReference type="InterPro" id="IPR056908">
    <property type="entry name" value="Gp80-like"/>
</dbReference>
<protein>
    <submittedName>
        <fullName evidence="1">Uncharacterized protein</fullName>
    </submittedName>
</protein>
<organism evidence="1">
    <name type="scientific">Podoviridae sp. ctc5632</name>
    <dbReference type="NCBI Taxonomy" id="2826565"/>
    <lineage>
        <taxon>Viruses</taxon>
        <taxon>Duplodnaviria</taxon>
        <taxon>Heunggongvirae</taxon>
        <taxon>Uroviricota</taxon>
        <taxon>Caudoviricetes</taxon>
    </lineage>
</organism>
<reference evidence="1" key="1">
    <citation type="journal article" date="2021" name="Proc. Natl. Acad. Sci. U.S.A.">
        <title>A Catalog of Tens of Thousands of Viruses from Human Metagenomes Reveals Hidden Associations with Chronic Diseases.</title>
        <authorList>
            <person name="Tisza M.J."/>
            <person name="Buck C.B."/>
        </authorList>
    </citation>
    <scope>NUCLEOTIDE SEQUENCE</scope>
    <source>
        <strain evidence="1">Ctc5632</strain>
    </source>
</reference>
<dbReference type="Pfam" id="PF23140">
    <property type="entry name" value="Gp80"/>
    <property type="match status" value="1"/>
</dbReference>
<evidence type="ECO:0000313" key="1">
    <source>
        <dbReference type="EMBL" id="DAD73975.1"/>
    </source>
</evidence>
<dbReference type="EMBL" id="BK014749">
    <property type="protein sequence ID" value="DAD73975.1"/>
    <property type="molecule type" value="Genomic_DNA"/>
</dbReference>